<dbReference type="AlphaFoldDB" id="A0A1M7LCN3"/>
<dbReference type="GO" id="GO:0016758">
    <property type="term" value="F:hexosyltransferase activity"/>
    <property type="evidence" value="ECO:0007669"/>
    <property type="project" value="UniProtKB-ARBA"/>
</dbReference>
<dbReference type="CDD" id="cd00761">
    <property type="entry name" value="Glyco_tranf_GTA_type"/>
    <property type="match status" value="1"/>
</dbReference>
<proteinExistence type="predicted"/>
<dbReference type="SUPFAM" id="SSF53448">
    <property type="entry name" value="Nucleotide-diphospho-sugar transferases"/>
    <property type="match status" value="1"/>
</dbReference>
<dbReference type="Proteomes" id="UP000184038">
    <property type="component" value="Unassembled WGS sequence"/>
</dbReference>
<reference evidence="2 3" key="1">
    <citation type="submission" date="2016-11" db="EMBL/GenBank/DDBJ databases">
        <authorList>
            <person name="Jaros S."/>
            <person name="Januszkiewicz K."/>
            <person name="Wedrychowicz H."/>
        </authorList>
    </citation>
    <scope>NUCLEOTIDE SEQUENCE [LARGE SCALE GENOMIC DNA]</scope>
    <source>
        <strain evidence="2 3">DSM 15930</strain>
    </source>
</reference>
<gene>
    <name evidence="2" type="ORF">SAMN02746066_03185</name>
</gene>
<dbReference type="RefSeq" id="WP_084139309.1">
    <property type="nucleotide sequence ID" value="NZ_FRCP01000016.1"/>
</dbReference>
<accession>A0A1M7LCN3</accession>
<name>A0A1M7LCN3_9FIRM</name>
<dbReference type="EMBL" id="FRCP01000016">
    <property type="protein sequence ID" value="SHM75855.1"/>
    <property type="molecule type" value="Genomic_DNA"/>
</dbReference>
<dbReference type="STRING" id="1120996.SAMN02746066_03185"/>
<dbReference type="Gene3D" id="3.90.550.10">
    <property type="entry name" value="Spore Coat Polysaccharide Biosynthesis Protein SpsA, Chain A"/>
    <property type="match status" value="1"/>
</dbReference>
<dbReference type="PANTHER" id="PTHR22916">
    <property type="entry name" value="GLYCOSYLTRANSFERASE"/>
    <property type="match status" value="1"/>
</dbReference>
<protein>
    <submittedName>
        <fullName evidence="2">Teichuronic acid biosynthesis glycosyltransferase TuaG</fullName>
    </submittedName>
</protein>
<evidence type="ECO:0000259" key="1">
    <source>
        <dbReference type="Pfam" id="PF00535"/>
    </source>
</evidence>
<keyword evidence="2" id="KW-0808">Transferase</keyword>
<keyword evidence="3" id="KW-1185">Reference proteome</keyword>
<dbReference type="OrthoDB" id="9785185at2"/>
<dbReference type="InterPro" id="IPR029044">
    <property type="entry name" value="Nucleotide-diphossugar_trans"/>
</dbReference>
<evidence type="ECO:0000313" key="2">
    <source>
        <dbReference type="EMBL" id="SHM75855.1"/>
    </source>
</evidence>
<dbReference type="Pfam" id="PF00535">
    <property type="entry name" value="Glycos_transf_2"/>
    <property type="match status" value="1"/>
</dbReference>
<feature type="domain" description="Glycosyltransferase 2-like" evidence="1">
    <location>
        <begin position="10"/>
        <end position="136"/>
    </location>
</feature>
<sequence>MSGNEIPMVSVIIPCYNSANYVEQAIKSVLKQNISKEIILIDDHSNDNLLDVLMKYINDKKIVYIKNSETIGVAGTRNIGIDLAKGKYIAFLDADDWWDENKLEQQVKHLEHNNGVLCCTGRELYSDEGIKLNKYIGVQPVITYQMLLKNNSIACSSVLLLTEVAREFYMTHDEYHEDYLMWLNILKKYSNAFGLDKPMLKYRLSKNGKSRNKFKSMKMTYGVYRTMKIKPIRRVYYLLQYIKNGLIKYK</sequence>
<evidence type="ECO:0000313" key="3">
    <source>
        <dbReference type="Proteomes" id="UP000184038"/>
    </source>
</evidence>
<organism evidence="2 3">
    <name type="scientific">Anaerosporobacter mobilis DSM 15930</name>
    <dbReference type="NCBI Taxonomy" id="1120996"/>
    <lineage>
        <taxon>Bacteria</taxon>
        <taxon>Bacillati</taxon>
        <taxon>Bacillota</taxon>
        <taxon>Clostridia</taxon>
        <taxon>Lachnospirales</taxon>
        <taxon>Lachnospiraceae</taxon>
        <taxon>Anaerosporobacter</taxon>
    </lineage>
</organism>
<dbReference type="InterPro" id="IPR001173">
    <property type="entry name" value="Glyco_trans_2-like"/>
</dbReference>
<dbReference type="PANTHER" id="PTHR22916:SF3">
    <property type="entry name" value="UDP-GLCNAC:BETAGAL BETA-1,3-N-ACETYLGLUCOSAMINYLTRANSFERASE-LIKE PROTEIN 1"/>
    <property type="match status" value="1"/>
</dbReference>